<dbReference type="FunFam" id="3.30.200.20:FF:000039">
    <property type="entry name" value="receptor-like protein kinase FERONIA"/>
    <property type="match status" value="1"/>
</dbReference>
<evidence type="ECO:0000256" key="13">
    <source>
        <dbReference type="SAM" id="MobiDB-lite"/>
    </source>
</evidence>
<feature type="domain" description="Protein kinase" evidence="16">
    <location>
        <begin position="503"/>
        <end position="777"/>
    </location>
</feature>
<evidence type="ECO:0000256" key="9">
    <source>
        <dbReference type="ARBA" id="ARBA00022989"/>
    </source>
</evidence>
<feature type="binding site" evidence="12">
    <location>
        <position position="531"/>
    </location>
    <ligand>
        <name>ATP</name>
        <dbReference type="ChEBI" id="CHEBI:30616"/>
    </ligand>
</feature>
<accession>A0AAX6E9K3</accession>
<dbReference type="PANTHER" id="PTHR47989">
    <property type="entry name" value="OS01G0750732 PROTEIN"/>
    <property type="match status" value="1"/>
</dbReference>
<organism evidence="17 18">
    <name type="scientific">Iris pallida</name>
    <name type="common">Sweet iris</name>
    <dbReference type="NCBI Taxonomy" id="29817"/>
    <lineage>
        <taxon>Eukaryota</taxon>
        <taxon>Viridiplantae</taxon>
        <taxon>Streptophyta</taxon>
        <taxon>Embryophyta</taxon>
        <taxon>Tracheophyta</taxon>
        <taxon>Spermatophyta</taxon>
        <taxon>Magnoliopsida</taxon>
        <taxon>Liliopsida</taxon>
        <taxon>Asparagales</taxon>
        <taxon>Iridaceae</taxon>
        <taxon>Iridoideae</taxon>
        <taxon>Irideae</taxon>
        <taxon>Iris</taxon>
    </lineage>
</organism>
<reference evidence="17" key="2">
    <citation type="submission" date="2023-04" db="EMBL/GenBank/DDBJ databases">
        <authorList>
            <person name="Bruccoleri R.E."/>
            <person name="Oakeley E.J."/>
            <person name="Faust A.-M."/>
            <person name="Dessus-Babus S."/>
            <person name="Altorfer M."/>
            <person name="Burckhardt D."/>
            <person name="Oertli M."/>
            <person name="Naumann U."/>
            <person name="Petersen F."/>
            <person name="Wong J."/>
        </authorList>
    </citation>
    <scope>NUCLEOTIDE SEQUENCE</scope>
    <source>
        <strain evidence="17">GSM-AAB239-AS_SAM_17_03QT</strain>
        <tissue evidence="17">Leaf</tissue>
    </source>
</reference>
<feature type="transmembrane region" description="Helical" evidence="14">
    <location>
        <begin position="411"/>
        <end position="433"/>
    </location>
</feature>
<dbReference type="InterPro" id="IPR011009">
    <property type="entry name" value="Kinase-like_dom_sf"/>
</dbReference>
<dbReference type="InterPro" id="IPR017441">
    <property type="entry name" value="Protein_kinase_ATP_BS"/>
</dbReference>
<dbReference type="PANTHER" id="PTHR47989:SF62">
    <property type="entry name" value="OS05G0423500 PROTEIN"/>
    <property type="match status" value="1"/>
</dbReference>
<dbReference type="EMBL" id="JANAVB010038617">
    <property type="protein sequence ID" value="KAJ6800631.1"/>
    <property type="molecule type" value="Genomic_DNA"/>
</dbReference>
<name>A0AAX6E9K3_IRIPA</name>
<dbReference type="InterPro" id="IPR001245">
    <property type="entry name" value="Ser-Thr/Tyr_kinase_cat_dom"/>
</dbReference>
<dbReference type="Proteomes" id="UP001140949">
    <property type="component" value="Unassembled WGS sequence"/>
</dbReference>
<dbReference type="Pfam" id="PF07714">
    <property type="entry name" value="PK_Tyr_Ser-Thr"/>
    <property type="match status" value="1"/>
</dbReference>
<comment type="subcellular location">
    <subcellularLocation>
        <location evidence="1">Membrane</location>
        <topology evidence="1">Single-pass type I membrane protein</topology>
    </subcellularLocation>
</comment>
<keyword evidence="9 14" id="KW-1133">Transmembrane helix</keyword>
<reference evidence="17" key="1">
    <citation type="journal article" date="2023" name="GigaByte">
        <title>Genome assembly of the bearded iris, Iris pallida Lam.</title>
        <authorList>
            <person name="Bruccoleri R.E."/>
            <person name="Oakeley E.J."/>
            <person name="Faust A.M.E."/>
            <person name="Altorfer M."/>
            <person name="Dessus-Babus S."/>
            <person name="Burckhardt D."/>
            <person name="Oertli M."/>
            <person name="Naumann U."/>
            <person name="Petersen F."/>
            <person name="Wong J."/>
        </authorList>
    </citation>
    <scope>NUCLEOTIDE SEQUENCE</scope>
    <source>
        <strain evidence="17">GSM-AAB239-AS_SAM_17_03QT</strain>
    </source>
</reference>
<dbReference type="SMART" id="SM00220">
    <property type="entry name" value="S_TKc"/>
    <property type="match status" value="1"/>
</dbReference>
<evidence type="ECO:0000256" key="15">
    <source>
        <dbReference type="SAM" id="SignalP"/>
    </source>
</evidence>
<keyword evidence="11" id="KW-0325">Glycoprotein</keyword>
<evidence type="ECO:0000259" key="16">
    <source>
        <dbReference type="PROSITE" id="PS50011"/>
    </source>
</evidence>
<keyword evidence="3" id="KW-0808">Transferase</keyword>
<dbReference type="Gene3D" id="1.10.510.10">
    <property type="entry name" value="Transferase(Phosphotransferase) domain 1"/>
    <property type="match status" value="1"/>
</dbReference>
<dbReference type="Pfam" id="PF12819">
    <property type="entry name" value="Malectin_like"/>
    <property type="match status" value="1"/>
</dbReference>
<dbReference type="GO" id="GO:0005524">
    <property type="term" value="F:ATP binding"/>
    <property type="evidence" value="ECO:0007669"/>
    <property type="project" value="UniProtKB-UniRule"/>
</dbReference>
<dbReference type="CDD" id="cd14066">
    <property type="entry name" value="STKc_IRAK"/>
    <property type="match status" value="1"/>
</dbReference>
<evidence type="ECO:0000256" key="11">
    <source>
        <dbReference type="ARBA" id="ARBA00023180"/>
    </source>
</evidence>
<dbReference type="GO" id="GO:0016020">
    <property type="term" value="C:membrane"/>
    <property type="evidence" value="ECO:0007669"/>
    <property type="project" value="UniProtKB-SubCell"/>
</dbReference>
<evidence type="ECO:0000256" key="8">
    <source>
        <dbReference type="ARBA" id="ARBA00022840"/>
    </source>
</evidence>
<dbReference type="InterPro" id="IPR000719">
    <property type="entry name" value="Prot_kinase_dom"/>
</dbReference>
<evidence type="ECO:0000313" key="17">
    <source>
        <dbReference type="EMBL" id="KAJ6800631.1"/>
    </source>
</evidence>
<feature type="region of interest" description="Disordered" evidence="13">
    <location>
        <begin position="441"/>
        <end position="460"/>
    </location>
</feature>
<keyword evidence="4 14" id="KW-0812">Transmembrane</keyword>
<keyword evidence="17" id="KW-0675">Receptor</keyword>
<evidence type="ECO:0000256" key="14">
    <source>
        <dbReference type="SAM" id="Phobius"/>
    </source>
</evidence>
<dbReference type="PROSITE" id="PS00107">
    <property type="entry name" value="PROTEIN_KINASE_ATP"/>
    <property type="match status" value="1"/>
</dbReference>
<dbReference type="AlphaFoldDB" id="A0AAX6E9K3"/>
<dbReference type="FunFam" id="1.10.510.10:FF:000252">
    <property type="entry name" value="Receptor-like protein kinase FERONIA"/>
    <property type="match status" value="1"/>
</dbReference>
<keyword evidence="7 17" id="KW-0418">Kinase</keyword>
<evidence type="ECO:0000256" key="4">
    <source>
        <dbReference type="ARBA" id="ARBA00022692"/>
    </source>
</evidence>
<keyword evidence="6 12" id="KW-0547">Nucleotide-binding</keyword>
<comment type="caution">
    <text evidence="17">The sequence shown here is derived from an EMBL/GenBank/DDBJ whole genome shotgun (WGS) entry which is preliminary data.</text>
</comment>
<dbReference type="InterPro" id="IPR024788">
    <property type="entry name" value="Malectin-like_Carb-bd_dom"/>
</dbReference>
<evidence type="ECO:0000256" key="10">
    <source>
        <dbReference type="ARBA" id="ARBA00023136"/>
    </source>
</evidence>
<dbReference type="Gene3D" id="3.30.200.20">
    <property type="entry name" value="Phosphorylase Kinase, domain 1"/>
    <property type="match status" value="1"/>
</dbReference>
<keyword evidence="2" id="KW-0723">Serine/threonine-protein kinase</keyword>
<evidence type="ECO:0000256" key="6">
    <source>
        <dbReference type="ARBA" id="ARBA00022741"/>
    </source>
</evidence>
<feature type="chain" id="PRO_5043601420" evidence="15">
    <location>
        <begin position="26"/>
        <end position="867"/>
    </location>
</feature>
<dbReference type="GO" id="GO:0004674">
    <property type="term" value="F:protein serine/threonine kinase activity"/>
    <property type="evidence" value="ECO:0007669"/>
    <property type="project" value="UniProtKB-KW"/>
</dbReference>
<proteinExistence type="predicted"/>
<dbReference type="Gene3D" id="2.60.120.430">
    <property type="entry name" value="Galactose-binding lectin"/>
    <property type="match status" value="2"/>
</dbReference>
<evidence type="ECO:0000256" key="2">
    <source>
        <dbReference type="ARBA" id="ARBA00022527"/>
    </source>
</evidence>
<sequence length="867" mass="96119">MEHFLFAFSLLLLLLLSTLHFPSSAFSPNISYFLNCGSSSTITLLDSPSRPFVPDDTFLTSSSTSLPLTSSSSSSSSSSIYDTARAFTTSASYNFKVTTQATYIVRLHFSPFPTQSPRNLSDARFNVSISDMLLLADFSAASTVVKEFLLRANADPLTLTFATSTLAFVNAIEVFTAPPTLIDTATLTNVPASGTGNPVSQLPQQGLETLYRVNVGGPLVTPENDTLWRTWAPDDDNFLSGSLSFVNRTDTVKYGVDNPGRTREIAPESVYNTARTMAVTQDLIDSNPDFRFNLTWSFRVPPRETLFVRMHFCNFLFSDATLYFDVYVGQYSAYPDLQPGGMTDMTPAAAFYMDFAVVSDDSKLINVSLGRSRKSQPSNANALLNGLEIMKLGLTPQFNSKDENNHIPIKIVVPSVVGGVVLIVMSIAIFFFVSRRRRQRSKRAAKPKPSPPSSWSPYRRYAGNSAFSQSTKSSDRNTGSTSPRVNLHLLISLEEVLYATHDFSEKLIIGSGGFGKVYKGVLKDGREVAIKRGMRGSRQGYPEFQREIEILSKIRHRHLVSLIGYCEDRSEMILVYEYMEKGPLKNYLYGSPDLPCLSWKQRLEICIGAARGLHYLHTGYSHNIIHRDIKSTNILLGEGYLAKVADFGLSRVGPSIGETHVSTAVKGTFGYLDPEYFKVLKLTDKSDVYSFGVMLLEVLCARPVIDQELAGEQLNLTEWALICYRKGQLEKIIDPRLVGKINANSLRKFGETAEKCLADYGIDRPSIGDVLWNLEYALQLQETQLKREAFEDSGAVETQLPVNAVRRLPSNVALDVDDDDDDVDEDDVEEVETESVTRTTDELQSSVTTSTTSSTAVFSQLINNDGR</sequence>
<evidence type="ECO:0000313" key="18">
    <source>
        <dbReference type="Proteomes" id="UP001140949"/>
    </source>
</evidence>
<evidence type="ECO:0000256" key="7">
    <source>
        <dbReference type="ARBA" id="ARBA00022777"/>
    </source>
</evidence>
<feature type="signal peptide" evidence="15">
    <location>
        <begin position="1"/>
        <end position="25"/>
    </location>
</feature>
<evidence type="ECO:0000256" key="5">
    <source>
        <dbReference type="ARBA" id="ARBA00022729"/>
    </source>
</evidence>
<dbReference type="FunFam" id="2.60.120.430:FF:000013">
    <property type="entry name" value="Putative receptor-like protein kinase"/>
    <property type="match status" value="1"/>
</dbReference>
<feature type="region of interest" description="Disordered" evidence="13">
    <location>
        <begin position="829"/>
        <end position="851"/>
    </location>
</feature>
<keyword evidence="18" id="KW-1185">Reference proteome</keyword>
<dbReference type="SUPFAM" id="SSF56112">
    <property type="entry name" value="Protein kinase-like (PK-like)"/>
    <property type="match status" value="1"/>
</dbReference>
<gene>
    <name evidence="17" type="ORF">M6B38_200225</name>
</gene>
<dbReference type="InterPro" id="IPR008271">
    <property type="entry name" value="Ser/Thr_kinase_AS"/>
</dbReference>
<keyword evidence="10 14" id="KW-0472">Membrane</keyword>
<dbReference type="PROSITE" id="PS00108">
    <property type="entry name" value="PROTEIN_KINASE_ST"/>
    <property type="match status" value="1"/>
</dbReference>
<evidence type="ECO:0000256" key="1">
    <source>
        <dbReference type="ARBA" id="ARBA00004479"/>
    </source>
</evidence>
<protein>
    <submittedName>
        <fullName evidence="17">Receptor-like protein kinase</fullName>
    </submittedName>
</protein>
<keyword evidence="5 15" id="KW-0732">Signal</keyword>
<dbReference type="PROSITE" id="PS50011">
    <property type="entry name" value="PROTEIN_KINASE_DOM"/>
    <property type="match status" value="1"/>
</dbReference>
<evidence type="ECO:0000256" key="12">
    <source>
        <dbReference type="PROSITE-ProRule" id="PRU10141"/>
    </source>
</evidence>
<evidence type="ECO:0000256" key="3">
    <source>
        <dbReference type="ARBA" id="ARBA00022679"/>
    </source>
</evidence>
<keyword evidence="8 12" id="KW-0067">ATP-binding</keyword>